<evidence type="ECO:0000313" key="9">
    <source>
        <dbReference type="Proteomes" id="UP000198855"/>
    </source>
</evidence>
<evidence type="ECO:0000256" key="5">
    <source>
        <dbReference type="ARBA" id="ARBA00023136"/>
    </source>
</evidence>
<dbReference type="RefSeq" id="WP_091184657.1">
    <property type="nucleotide sequence ID" value="NZ_FOMT01000002.1"/>
</dbReference>
<evidence type="ECO:0000256" key="2">
    <source>
        <dbReference type="ARBA" id="ARBA00022475"/>
    </source>
</evidence>
<keyword evidence="9" id="KW-1185">Reference proteome</keyword>
<evidence type="ECO:0000256" key="1">
    <source>
        <dbReference type="ARBA" id="ARBA00004651"/>
    </source>
</evidence>
<dbReference type="GO" id="GO:0140359">
    <property type="term" value="F:ABC-type transporter activity"/>
    <property type="evidence" value="ECO:0007669"/>
    <property type="project" value="InterPro"/>
</dbReference>
<dbReference type="AlphaFoldDB" id="A0A1I1XQH4"/>
<feature type="transmembrane region" description="Helical" evidence="6">
    <location>
        <begin position="345"/>
        <end position="366"/>
    </location>
</feature>
<evidence type="ECO:0000313" key="8">
    <source>
        <dbReference type="EMBL" id="SFE07810.1"/>
    </source>
</evidence>
<dbReference type="InterPro" id="IPR013525">
    <property type="entry name" value="ABC2_TM"/>
</dbReference>
<evidence type="ECO:0000256" key="3">
    <source>
        <dbReference type="ARBA" id="ARBA00022692"/>
    </source>
</evidence>
<reference evidence="9" key="1">
    <citation type="submission" date="2016-10" db="EMBL/GenBank/DDBJ databases">
        <authorList>
            <person name="Varghese N."/>
            <person name="Submissions S."/>
        </authorList>
    </citation>
    <scope>NUCLEOTIDE SEQUENCE [LARGE SCALE GENOMIC DNA]</scope>
    <source>
        <strain evidence="9">CGMCC 1.10784</strain>
    </source>
</reference>
<keyword evidence="2" id="KW-1003">Cell membrane</keyword>
<feature type="transmembrane region" description="Helical" evidence="6">
    <location>
        <begin position="182"/>
        <end position="204"/>
    </location>
</feature>
<comment type="subcellular location">
    <subcellularLocation>
        <location evidence="1">Cell membrane</location>
        <topology evidence="1">Multi-pass membrane protein</topology>
    </subcellularLocation>
</comment>
<dbReference type="PANTHER" id="PTHR30294">
    <property type="entry name" value="MEMBRANE COMPONENT OF ABC TRANSPORTER YHHJ-RELATED"/>
    <property type="match status" value="1"/>
</dbReference>
<proteinExistence type="predicted"/>
<sequence length="374" mass="40434">MNVLNIALFEIKKSLRDKRTLIFMLAFPIVLILILGTALTNAFHNGVAVGDMKLLVKNTAQSQQLQSYWNGFAQAIGKEGVELTPAANGIDGKEAVQNNQFTAYAEIDDNGVHFYGSSRQTISSNIIQGMLTSFADKYSLAAAAVKNDPEAAQAIIAGSMSAGSFVQEFSIDPDRKPGSIDYYAIAESTMIAFYACMSASWLIRGEVKRKTALRLVAAPIGKMEIFAGKVIASTIINFLCILAVVVFSKYAFNANWGQHLGFVFLLLFTEVLLAVSFGLGIAYLFKDDAVNAVMMIFVQVASMIGGAYFPVDEASGVFGAIANVSPLRWANEALMSLIYNDDLQAVFPVIGLNTAIAAAFLAFVAITMRKREAF</sequence>
<feature type="transmembrane region" description="Helical" evidence="6">
    <location>
        <begin position="21"/>
        <end position="43"/>
    </location>
</feature>
<keyword evidence="5 6" id="KW-0472">Membrane</keyword>
<feature type="transmembrane region" description="Helical" evidence="6">
    <location>
        <begin position="225"/>
        <end position="248"/>
    </location>
</feature>
<protein>
    <submittedName>
        <fullName evidence="8">ABC-2 type transport system permease protein</fullName>
    </submittedName>
</protein>
<gene>
    <name evidence="8" type="ORF">SAMN05216378_2242</name>
</gene>
<dbReference type="GO" id="GO:0005886">
    <property type="term" value="C:plasma membrane"/>
    <property type="evidence" value="ECO:0007669"/>
    <property type="project" value="UniProtKB-SubCell"/>
</dbReference>
<feature type="transmembrane region" description="Helical" evidence="6">
    <location>
        <begin position="260"/>
        <end position="285"/>
    </location>
</feature>
<feature type="domain" description="ABC-2 type transporter transmembrane" evidence="7">
    <location>
        <begin position="18"/>
        <end position="365"/>
    </location>
</feature>
<evidence type="ECO:0000256" key="6">
    <source>
        <dbReference type="SAM" id="Phobius"/>
    </source>
</evidence>
<keyword evidence="3 6" id="KW-0812">Transmembrane</keyword>
<dbReference type="Proteomes" id="UP000198855">
    <property type="component" value="Unassembled WGS sequence"/>
</dbReference>
<evidence type="ECO:0000256" key="4">
    <source>
        <dbReference type="ARBA" id="ARBA00022989"/>
    </source>
</evidence>
<name>A0A1I1XQH4_9BACL</name>
<dbReference type="Pfam" id="PF12698">
    <property type="entry name" value="ABC2_membrane_3"/>
    <property type="match status" value="1"/>
</dbReference>
<keyword evidence="4 6" id="KW-1133">Transmembrane helix</keyword>
<feature type="transmembrane region" description="Helical" evidence="6">
    <location>
        <begin position="292"/>
        <end position="311"/>
    </location>
</feature>
<evidence type="ECO:0000259" key="7">
    <source>
        <dbReference type="Pfam" id="PF12698"/>
    </source>
</evidence>
<dbReference type="EMBL" id="FOMT01000002">
    <property type="protein sequence ID" value="SFE07810.1"/>
    <property type="molecule type" value="Genomic_DNA"/>
</dbReference>
<dbReference type="OrthoDB" id="1864035at2"/>
<dbReference type="InterPro" id="IPR051449">
    <property type="entry name" value="ABC-2_transporter_component"/>
</dbReference>
<organism evidence="8 9">
    <name type="scientific">Paenibacillus catalpae</name>
    <dbReference type="NCBI Taxonomy" id="1045775"/>
    <lineage>
        <taxon>Bacteria</taxon>
        <taxon>Bacillati</taxon>
        <taxon>Bacillota</taxon>
        <taxon>Bacilli</taxon>
        <taxon>Bacillales</taxon>
        <taxon>Paenibacillaceae</taxon>
        <taxon>Paenibacillus</taxon>
    </lineage>
</organism>
<accession>A0A1I1XQH4</accession>
<dbReference type="PANTHER" id="PTHR30294:SF48">
    <property type="entry name" value="LINEARMYCIN RESISTANCE PERMEASE PROTEIN LNRM"/>
    <property type="match status" value="1"/>
</dbReference>
<dbReference type="STRING" id="1045775.SAMN05216378_2242"/>